<evidence type="ECO:0000313" key="1">
    <source>
        <dbReference type="EMBL" id="KAF2110610.1"/>
    </source>
</evidence>
<organism evidence="1 2">
    <name type="scientific">Lophiotrema nucula</name>
    <dbReference type="NCBI Taxonomy" id="690887"/>
    <lineage>
        <taxon>Eukaryota</taxon>
        <taxon>Fungi</taxon>
        <taxon>Dikarya</taxon>
        <taxon>Ascomycota</taxon>
        <taxon>Pezizomycotina</taxon>
        <taxon>Dothideomycetes</taxon>
        <taxon>Pleosporomycetidae</taxon>
        <taxon>Pleosporales</taxon>
        <taxon>Lophiotremataceae</taxon>
        <taxon>Lophiotrema</taxon>
    </lineage>
</organism>
<sequence length="572" mass="63899">MARIRLSTSHINKIEDRPDHCSEKLTLVSKQPHHTPIGKRKILIPVEDPTKNNENLDELGLTDEQEADVDAYINSKVHINLFHPPFQTYDERFQIPLKLIKRHQFTPLEQFQFAFDETLSDGPVHLGIFMDDLFPETPWGHKNDKPGLGLLAKALGLQPEESRVPGRMHHSLRNVAAAHERLDRAETQTGAPITRLAARVKEAMPEHHPSDLIALTIPDVCEFGFPFSQVKYGNGVPIVRLNNLSVVIEKSSVIAAVAEFQNSLCSTIHRLRITDPILLEGFGLTKISGTINKALKVNPLAEFRLRDFVHNDMVVNDIKVLEAADMFRHEIGHKSTGESPTMQRDNIGFGLEGLEGSEEPDSDRLHAELYADVGIAQAEDATTSLQEASRRSTTLDIGLCDVNTGSTSTRKNDTTPSDDVPAKVSKDSDTNVFFNILPRPVKDAFPDLATATNLSSLQIPYPHCDLWDHVQDGLGRLTGFWLILQHGRLIGAVGELHKFTFDLLRIDGDKILTDCGLTQKVGIMQSHWIVGRLAQYKLEPLQLGQTVHQKVAVLKKARHPFVDLILLRHGRE</sequence>
<dbReference type="Proteomes" id="UP000799770">
    <property type="component" value="Unassembled WGS sequence"/>
</dbReference>
<keyword evidence="2" id="KW-1185">Reference proteome</keyword>
<evidence type="ECO:0000313" key="2">
    <source>
        <dbReference type="Proteomes" id="UP000799770"/>
    </source>
</evidence>
<dbReference type="EMBL" id="ML977337">
    <property type="protein sequence ID" value="KAF2110610.1"/>
    <property type="molecule type" value="Genomic_DNA"/>
</dbReference>
<accession>A0A6A5YUA6</accession>
<proteinExistence type="predicted"/>
<gene>
    <name evidence="1" type="ORF">BDV96DRAFT_603697</name>
</gene>
<protein>
    <submittedName>
        <fullName evidence="1">Uncharacterized protein</fullName>
    </submittedName>
</protein>
<name>A0A6A5YUA6_9PLEO</name>
<reference evidence="1" key="1">
    <citation type="journal article" date="2020" name="Stud. Mycol.">
        <title>101 Dothideomycetes genomes: a test case for predicting lifestyles and emergence of pathogens.</title>
        <authorList>
            <person name="Haridas S."/>
            <person name="Albert R."/>
            <person name="Binder M."/>
            <person name="Bloem J."/>
            <person name="Labutti K."/>
            <person name="Salamov A."/>
            <person name="Andreopoulos B."/>
            <person name="Baker S."/>
            <person name="Barry K."/>
            <person name="Bills G."/>
            <person name="Bluhm B."/>
            <person name="Cannon C."/>
            <person name="Castanera R."/>
            <person name="Culley D."/>
            <person name="Daum C."/>
            <person name="Ezra D."/>
            <person name="Gonzalez J."/>
            <person name="Henrissat B."/>
            <person name="Kuo A."/>
            <person name="Liang C."/>
            <person name="Lipzen A."/>
            <person name="Lutzoni F."/>
            <person name="Magnuson J."/>
            <person name="Mondo S."/>
            <person name="Nolan M."/>
            <person name="Ohm R."/>
            <person name="Pangilinan J."/>
            <person name="Park H.-J."/>
            <person name="Ramirez L."/>
            <person name="Alfaro M."/>
            <person name="Sun H."/>
            <person name="Tritt A."/>
            <person name="Yoshinaga Y."/>
            <person name="Zwiers L.-H."/>
            <person name="Turgeon B."/>
            <person name="Goodwin S."/>
            <person name="Spatafora J."/>
            <person name="Crous P."/>
            <person name="Grigoriev I."/>
        </authorList>
    </citation>
    <scope>NUCLEOTIDE SEQUENCE</scope>
    <source>
        <strain evidence="1">CBS 627.86</strain>
    </source>
</reference>
<dbReference type="AlphaFoldDB" id="A0A6A5YUA6"/>